<proteinExistence type="predicted"/>
<feature type="signal peptide" evidence="2">
    <location>
        <begin position="1"/>
        <end position="20"/>
    </location>
</feature>
<evidence type="ECO:0000313" key="4">
    <source>
        <dbReference type="Proteomes" id="UP000783796"/>
    </source>
</evidence>
<dbReference type="AlphaFoldDB" id="A0A948TE56"/>
<dbReference type="Proteomes" id="UP000783796">
    <property type="component" value="Unassembled WGS sequence"/>
</dbReference>
<keyword evidence="3" id="KW-0645">Protease</keyword>
<accession>A0A948TE56</accession>
<evidence type="ECO:0000256" key="2">
    <source>
        <dbReference type="SAM" id="SignalP"/>
    </source>
</evidence>
<keyword evidence="2" id="KW-0732">Signal</keyword>
<name>A0A948TE56_9BACT</name>
<keyword evidence="3" id="KW-0121">Carboxypeptidase</keyword>
<reference evidence="3" key="2">
    <citation type="submission" date="2021-04" db="EMBL/GenBank/DDBJ databases">
        <authorList>
            <person name="Gilroy R."/>
        </authorList>
    </citation>
    <scope>NUCLEOTIDE SEQUENCE</scope>
    <source>
        <strain evidence="3">G4-2901</strain>
    </source>
</reference>
<comment type="caution">
    <text evidence="3">The sequence shown here is derived from an EMBL/GenBank/DDBJ whole genome shotgun (WGS) entry which is preliminary data.</text>
</comment>
<dbReference type="Pfam" id="PF13620">
    <property type="entry name" value="CarboxypepD_reg"/>
    <property type="match status" value="1"/>
</dbReference>
<protein>
    <submittedName>
        <fullName evidence="3">Carboxypeptidase-like regulatory domain-containing protein</fullName>
    </submittedName>
</protein>
<evidence type="ECO:0000313" key="3">
    <source>
        <dbReference type="EMBL" id="MBU3839317.1"/>
    </source>
</evidence>
<dbReference type="SUPFAM" id="SSF49464">
    <property type="entry name" value="Carboxypeptidase regulatory domain-like"/>
    <property type="match status" value="1"/>
</dbReference>
<dbReference type="GO" id="GO:0004180">
    <property type="term" value="F:carboxypeptidase activity"/>
    <property type="evidence" value="ECO:0007669"/>
    <property type="project" value="UniProtKB-KW"/>
</dbReference>
<dbReference type="Gene3D" id="2.60.40.1120">
    <property type="entry name" value="Carboxypeptidase-like, regulatory domain"/>
    <property type="match status" value="1"/>
</dbReference>
<dbReference type="InterPro" id="IPR008969">
    <property type="entry name" value="CarboxyPept-like_regulatory"/>
</dbReference>
<gene>
    <name evidence="3" type="ORF">H9777_13625</name>
</gene>
<reference evidence="3" key="1">
    <citation type="journal article" date="2021" name="PeerJ">
        <title>Extensive microbial diversity within the chicken gut microbiome revealed by metagenomics and culture.</title>
        <authorList>
            <person name="Gilroy R."/>
            <person name="Ravi A."/>
            <person name="Getino M."/>
            <person name="Pursley I."/>
            <person name="Horton D.L."/>
            <person name="Alikhan N.F."/>
            <person name="Baker D."/>
            <person name="Gharbi K."/>
            <person name="Hall N."/>
            <person name="Watson M."/>
            <person name="Adriaenssens E.M."/>
            <person name="Foster-Nyarko E."/>
            <person name="Jarju S."/>
            <person name="Secka A."/>
            <person name="Antonio M."/>
            <person name="Oren A."/>
            <person name="Chaudhuri R.R."/>
            <person name="La Ragione R."/>
            <person name="Hildebrand F."/>
            <person name="Pallen M.J."/>
        </authorList>
    </citation>
    <scope>NUCLEOTIDE SEQUENCE</scope>
    <source>
        <strain evidence="3">G4-2901</strain>
    </source>
</reference>
<evidence type="ECO:0000256" key="1">
    <source>
        <dbReference type="SAM" id="MobiDB-lite"/>
    </source>
</evidence>
<sequence length="90" mass="9696">MKLKLFTSIALLLLPLVLVAQGRVTVSGTVNDKNTGEPLPSATVSIAPSSDKDAKKYTSTDMDGKFTFTSVSYDSYVIGVTYATDRARIF</sequence>
<feature type="chain" id="PRO_5036840398" evidence="2">
    <location>
        <begin position="21"/>
        <end position="90"/>
    </location>
</feature>
<dbReference type="EMBL" id="JAHLFW010000111">
    <property type="protein sequence ID" value="MBU3839317.1"/>
    <property type="molecule type" value="Genomic_DNA"/>
</dbReference>
<feature type="region of interest" description="Disordered" evidence="1">
    <location>
        <begin position="29"/>
        <end position="55"/>
    </location>
</feature>
<organism evidence="3 4">
    <name type="scientific">Candidatus Phocaeicola faecigallinarum</name>
    <dbReference type="NCBI Taxonomy" id="2838732"/>
    <lineage>
        <taxon>Bacteria</taxon>
        <taxon>Pseudomonadati</taxon>
        <taxon>Bacteroidota</taxon>
        <taxon>Bacteroidia</taxon>
        <taxon>Bacteroidales</taxon>
        <taxon>Bacteroidaceae</taxon>
        <taxon>Phocaeicola</taxon>
    </lineage>
</organism>
<keyword evidence="3" id="KW-0378">Hydrolase</keyword>